<dbReference type="GO" id="GO:0016746">
    <property type="term" value="F:acyltransferase activity"/>
    <property type="evidence" value="ECO:0007669"/>
    <property type="project" value="UniProtKB-KW"/>
</dbReference>
<dbReference type="GO" id="GO:0009085">
    <property type="term" value="P:lysine biosynthetic process"/>
    <property type="evidence" value="ECO:0007669"/>
    <property type="project" value="UniProtKB-KW"/>
</dbReference>
<gene>
    <name evidence="8" type="ORF">GCM10007415_00830</name>
</gene>
<evidence type="ECO:0000256" key="5">
    <source>
        <dbReference type="ARBA" id="ARBA00022915"/>
    </source>
</evidence>
<dbReference type="EMBL" id="BMER01000001">
    <property type="protein sequence ID" value="GGG73291.1"/>
    <property type="molecule type" value="Genomic_DNA"/>
</dbReference>
<dbReference type="SUPFAM" id="SSF51161">
    <property type="entry name" value="Trimeric LpxA-like enzymes"/>
    <property type="match status" value="1"/>
</dbReference>
<keyword evidence="2" id="KW-0028">Amino-acid biosynthesis</keyword>
<keyword evidence="6" id="KW-0457">Lysine biosynthesis</keyword>
<dbReference type="PROSITE" id="PS00101">
    <property type="entry name" value="HEXAPEP_TRANSFERASES"/>
    <property type="match status" value="2"/>
</dbReference>
<evidence type="ECO:0000313" key="8">
    <source>
        <dbReference type="EMBL" id="GGG73291.1"/>
    </source>
</evidence>
<evidence type="ECO:0000256" key="3">
    <source>
        <dbReference type="ARBA" id="ARBA00022679"/>
    </source>
</evidence>
<protein>
    <recommendedName>
        <fullName evidence="10">Transferase hexapeptide (Six repeat-containing protein)</fullName>
    </recommendedName>
</protein>
<comment type="similarity">
    <text evidence="1">Belongs to the transferase hexapeptide repeat family.</text>
</comment>
<keyword evidence="4" id="KW-0677">Repeat</keyword>
<evidence type="ECO:0000256" key="1">
    <source>
        <dbReference type="ARBA" id="ARBA00007274"/>
    </source>
</evidence>
<dbReference type="Gene3D" id="2.160.10.10">
    <property type="entry name" value="Hexapeptide repeat proteins"/>
    <property type="match status" value="1"/>
</dbReference>
<evidence type="ECO:0000256" key="6">
    <source>
        <dbReference type="ARBA" id="ARBA00023154"/>
    </source>
</evidence>
<dbReference type="GO" id="GO:0019877">
    <property type="term" value="P:diaminopimelate biosynthetic process"/>
    <property type="evidence" value="ECO:0007669"/>
    <property type="project" value="UniProtKB-KW"/>
</dbReference>
<keyword evidence="3" id="KW-0808">Transferase</keyword>
<evidence type="ECO:0000256" key="2">
    <source>
        <dbReference type="ARBA" id="ARBA00022605"/>
    </source>
</evidence>
<evidence type="ECO:0000313" key="9">
    <source>
        <dbReference type="Proteomes" id="UP000660862"/>
    </source>
</evidence>
<keyword evidence="9" id="KW-1185">Reference proteome</keyword>
<name>A0A917HBE0_9SPHI</name>
<evidence type="ECO:0008006" key="10">
    <source>
        <dbReference type="Google" id="ProtNLM"/>
    </source>
</evidence>
<dbReference type="InterPro" id="IPR001451">
    <property type="entry name" value="Hexapep"/>
</dbReference>
<proteinExistence type="inferred from homology"/>
<dbReference type="InterPro" id="IPR011004">
    <property type="entry name" value="Trimer_LpxA-like_sf"/>
</dbReference>
<dbReference type="Pfam" id="PF00132">
    <property type="entry name" value="Hexapep"/>
    <property type="match status" value="2"/>
</dbReference>
<dbReference type="PANTHER" id="PTHR43300:SF10">
    <property type="entry name" value="2,3,4,5-TETRAHYDROPYRIDINE-2,6-DICARBOXYLATE N-ACETYLTRANSFERASE"/>
    <property type="match status" value="1"/>
</dbReference>
<dbReference type="Proteomes" id="UP000660862">
    <property type="component" value="Unassembled WGS sequence"/>
</dbReference>
<organism evidence="8 9">
    <name type="scientific">Parapedobacter pyrenivorans</name>
    <dbReference type="NCBI Taxonomy" id="1305674"/>
    <lineage>
        <taxon>Bacteria</taxon>
        <taxon>Pseudomonadati</taxon>
        <taxon>Bacteroidota</taxon>
        <taxon>Sphingobacteriia</taxon>
        <taxon>Sphingobacteriales</taxon>
        <taxon>Sphingobacteriaceae</taxon>
        <taxon>Parapedobacter</taxon>
    </lineage>
</organism>
<accession>A0A917HBE0</accession>
<keyword evidence="5" id="KW-0220">Diaminopimelate biosynthesis</keyword>
<dbReference type="InterPro" id="IPR050179">
    <property type="entry name" value="Trans_hexapeptide_repeat"/>
</dbReference>
<evidence type="ECO:0000256" key="7">
    <source>
        <dbReference type="ARBA" id="ARBA00023315"/>
    </source>
</evidence>
<sequence length="248" mass="27122">MDMSSHMEANAPNMRNCTVGNQAHIEPNVMLGYKYTNWKEPLRLGDYPLIHSGAVIYSDTEIGNYFTCGHNVTIRAQCIIGDRVVILHGCTLEGKVIIGKGVKIMANVYIPSQTVIGNMVFIGPGTHFLNALFPMRKLGISGPKVGNNVVIGGGVTINPGVVIGDNVFVASGTTVIRDVPSNSLVYGCPGVNKSLPARFGKRNDPVQIFCGLDLWNGYRDDDSWRIEDFFGKEDWLSDSDNTRDINTK</sequence>
<dbReference type="AlphaFoldDB" id="A0A917HBE0"/>
<evidence type="ECO:0000256" key="4">
    <source>
        <dbReference type="ARBA" id="ARBA00022737"/>
    </source>
</evidence>
<reference evidence="8" key="1">
    <citation type="journal article" date="2014" name="Int. J. Syst. Evol. Microbiol.">
        <title>Complete genome sequence of Corynebacterium casei LMG S-19264T (=DSM 44701T), isolated from a smear-ripened cheese.</title>
        <authorList>
            <consortium name="US DOE Joint Genome Institute (JGI-PGF)"/>
            <person name="Walter F."/>
            <person name="Albersmeier A."/>
            <person name="Kalinowski J."/>
            <person name="Ruckert C."/>
        </authorList>
    </citation>
    <scope>NUCLEOTIDE SEQUENCE</scope>
    <source>
        <strain evidence="8">CGMCC 1.12195</strain>
    </source>
</reference>
<keyword evidence="7" id="KW-0012">Acyltransferase</keyword>
<comment type="caution">
    <text evidence="8">The sequence shown here is derived from an EMBL/GenBank/DDBJ whole genome shotgun (WGS) entry which is preliminary data.</text>
</comment>
<dbReference type="InterPro" id="IPR018357">
    <property type="entry name" value="Hexapep_transf_CS"/>
</dbReference>
<dbReference type="PANTHER" id="PTHR43300">
    <property type="entry name" value="ACETYLTRANSFERASE"/>
    <property type="match status" value="1"/>
</dbReference>
<reference evidence="8" key="2">
    <citation type="submission" date="2020-09" db="EMBL/GenBank/DDBJ databases">
        <authorList>
            <person name="Sun Q."/>
            <person name="Zhou Y."/>
        </authorList>
    </citation>
    <scope>NUCLEOTIDE SEQUENCE</scope>
    <source>
        <strain evidence="8">CGMCC 1.12195</strain>
    </source>
</reference>